<feature type="binding site" evidence="2">
    <location>
        <position position="397"/>
    </location>
    <ligand>
        <name>Zn(2+)</name>
        <dbReference type="ChEBI" id="CHEBI:29105"/>
        <note>catalytic</note>
    </ligand>
</feature>
<feature type="domain" description="Peptidase M1 membrane alanine aminopeptidase" evidence="4">
    <location>
        <begin position="359"/>
        <end position="519"/>
    </location>
</feature>
<evidence type="ECO:0000313" key="6">
    <source>
        <dbReference type="Proteomes" id="UP000515344"/>
    </source>
</evidence>
<dbReference type="Pfam" id="PF01433">
    <property type="entry name" value="Peptidase_M1"/>
    <property type="match status" value="1"/>
</dbReference>
<feature type="binding site" evidence="2">
    <location>
        <position position="374"/>
    </location>
    <ligand>
        <name>Zn(2+)</name>
        <dbReference type="ChEBI" id="CHEBI:29105"/>
        <note>catalytic</note>
    </ligand>
</feature>
<evidence type="ECO:0000256" key="2">
    <source>
        <dbReference type="PIRSR" id="PIRSR634015-3"/>
    </source>
</evidence>
<keyword evidence="2" id="KW-0479">Metal-binding</keyword>
<keyword evidence="2" id="KW-0862">Zinc</keyword>
<feature type="chain" id="PRO_5028850209" evidence="3">
    <location>
        <begin position="19"/>
        <end position="945"/>
    </location>
</feature>
<dbReference type="PANTHER" id="PTHR45726">
    <property type="entry name" value="LEUKOTRIENE A-4 HYDROLASE"/>
    <property type="match status" value="1"/>
</dbReference>
<dbReference type="InterPro" id="IPR027268">
    <property type="entry name" value="Peptidase_M4/M1_CTD_sf"/>
</dbReference>
<protein>
    <submittedName>
        <fullName evidence="5">M1 family metallopeptidase</fullName>
    </submittedName>
</protein>
<feature type="active site" description="Proton donor" evidence="1">
    <location>
        <position position="463"/>
    </location>
</feature>
<comment type="cofactor">
    <cofactor evidence="2">
        <name>Zn(2+)</name>
        <dbReference type="ChEBI" id="CHEBI:29105"/>
    </cofactor>
    <text evidence="2">Binds 1 zinc ion per subunit.</text>
</comment>
<feature type="active site" description="Proton acceptor" evidence="1">
    <location>
        <position position="375"/>
    </location>
</feature>
<dbReference type="InterPro" id="IPR034015">
    <property type="entry name" value="M1_LTA4H"/>
</dbReference>
<dbReference type="InterPro" id="IPR014782">
    <property type="entry name" value="Peptidase_M1_dom"/>
</dbReference>
<dbReference type="EMBL" id="CP060007">
    <property type="protein sequence ID" value="QNA45842.1"/>
    <property type="molecule type" value="Genomic_DNA"/>
</dbReference>
<proteinExistence type="predicted"/>
<dbReference type="CDD" id="cd09604">
    <property type="entry name" value="M1_APN_like"/>
    <property type="match status" value="1"/>
</dbReference>
<dbReference type="Gene3D" id="1.10.390.10">
    <property type="entry name" value="Neutral Protease Domain 2"/>
    <property type="match status" value="1"/>
</dbReference>
<accession>A0A7G5XK39</accession>
<keyword evidence="3" id="KW-0732">Signal</keyword>
<dbReference type="PANTHER" id="PTHR45726:SF3">
    <property type="entry name" value="LEUKOTRIENE A-4 HYDROLASE"/>
    <property type="match status" value="1"/>
</dbReference>
<dbReference type="Proteomes" id="UP000515344">
    <property type="component" value="Chromosome"/>
</dbReference>
<dbReference type="SUPFAM" id="SSF55486">
    <property type="entry name" value="Metalloproteases ('zincins'), catalytic domain"/>
    <property type="match status" value="1"/>
</dbReference>
<evidence type="ECO:0000313" key="5">
    <source>
        <dbReference type="EMBL" id="QNA45842.1"/>
    </source>
</evidence>
<dbReference type="GO" id="GO:0008270">
    <property type="term" value="F:zinc ion binding"/>
    <property type="evidence" value="ECO:0007669"/>
    <property type="project" value="InterPro"/>
</dbReference>
<dbReference type="GO" id="GO:0008237">
    <property type="term" value="F:metallopeptidase activity"/>
    <property type="evidence" value="ECO:0007669"/>
    <property type="project" value="InterPro"/>
</dbReference>
<gene>
    <name evidence="5" type="ORF">H4075_06515</name>
</gene>
<dbReference type="KEGG" id="lacs:H4075_06515"/>
<dbReference type="RefSeq" id="WP_182805249.1">
    <property type="nucleotide sequence ID" value="NZ_CP060007.1"/>
</dbReference>
<feature type="binding site" evidence="2">
    <location>
        <position position="378"/>
    </location>
    <ligand>
        <name>Zn(2+)</name>
        <dbReference type="ChEBI" id="CHEBI:29105"/>
        <note>catalytic</note>
    </ligand>
</feature>
<feature type="signal peptide" evidence="3">
    <location>
        <begin position="1"/>
        <end position="18"/>
    </location>
</feature>
<evidence type="ECO:0000256" key="3">
    <source>
        <dbReference type="SAM" id="SignalP"/>
    </source>
</evidence>
<sequence>MKYILSLLLLIVTHSLHAQQTYWQQQVNFKLDVTLNDAEHNLDGFAKIEYINNSPDTLRFIWFHLWPNAYRTDRTAFSDQLLENGRTDFYFSNSEDRGYINRLDFRVNSVLAKTEDHPQHIDIIKVVLPQPLAPGASIELTTPFHVKLPKNFSRGGHIGKSYQVTQWYPKPAVYDRYGWHPMPYLDQGEFYSDFGNYEVKITVPKSYVVLSTGNLQTIEELQWLKDKAKVDEPQKIIKTKKPAPTTKKTTKPLPVIANKEETKTLFYTQTNIHDFAWFADKKYLVRYDTIQLNNNRVVDVFTAFSAESKSVWKNSTRMIKDAVRFRSNTIGEYPYNTVAAVEAKMGFQGGMEYPCITSISPMANEKALESVIEHEVGHNWFQGMIANNEQVYPWFDEGVNSYYDKWFEKELSRYKPIAKKKKTVQLKADEAMFLETFERLHLAQPLSTTADSLTEANYSLIAYEKGAQFMQLLENELGKEALSKAMQQYFQQWKFKHPYPSDLKAVLEQSSGKNLDSVFALLHQESSLQPPEKKKLRLSLLAANNTNTTNALIITPVAGINMYDGFMIGAALTNYTFPPTKFQFIVAPMYATKSKQLNGFARMSYTIYPAKTFQRITLAVNVLKFNTNDFVDTANQKYITGFRKLSPTLKFVFAEKNPRSTRERFIQWKTFLLDEDDLRFKSDTFPNGDRFTKISTISASRYLNQLRFVIQDKRVLYPYRGELMAEQAKDFVRLAFTGNYYFNYNEKLGADIRVFAGKFIYLGERTISKQFGTDPYHLNLSAPKGYEDYTYSNYFAGRNEFEGFASQQMMMRDGGFKVRTDLLANKIGKTDDWLMALNFSTDIPDQINILNILPFRVPLKLYMDIGTYADAWKANAEGSKVLYNAGLQLSLLKNTVNIYAPLLYSKPYKDYFLSTITEKRFLKNISFTIDIQNFSLKKIDRRMPY</sequence>
<evidence type="ECO:0000256" key="1">
    <source>
        <dbReference type="PIRSR" id="PIRSR634015-1"/>
    </source>
</evidence>
<dbReference type="AlphaFoldDB" id="A0A7G5XK39"/>
<keyword evidence="6" id="KW-1185">Reference proteome</keyword>
<organism evidence="5 6">
    <name type="scientific">Lacibacter sediminis</name>
    <dbReference type="NCBI Taxonomy" id="2760713"/>
    <lineage>
        <taxon>Bacteria</taxon>
        <taxon>Pseudomonadati</taxon>
        <taxon>Bacteroidota</taxon>
        <taxon>Chitinophagia</taxon>
        <taxon>Chitinophagales</taxon>
        <taxon>Chitinophagaceae</taxon>
        <taxon>Lacibacter</taxon>
    </lineage>
</organism>
<reference evidence="6" key="1">
    <citation type="submission" date="2020-08" db="EMBL/GenBank/DDBJ databases">
        <title>Lacibacter sp. S13-6-6 genome sequencing.</title>
        <authorList>
            <person name="Jin L."/>
        </authorList>
    </citation>
    <scope>NUCLEOTIDE SEQUENCE [LARGE SCALE GENOMIC DNA]</scope>
    <source>
        <strain evidence="6">S13-6-6</strain>
    </source>
</reference>
<evidence type="ECO:0000259" key="4">
    <source>
        <dbReference type="Pfam" id="PF01433"/>
    </source>
</evidence>
<name>A0A7G5XK39_9BACT</name>